<proteinExistence type="predicted"/>
<accession>A0AAU1M502</accession>
<protein>
    <submittedName>
        <fullName evidence="1">Uncharacterized protein</fullName>
    </submittedName>
</protein>
<reference evidence="1" key="1">
    <citation type="submission" date="2022-10" db="EMBL/GenBank/DDBJ databases">
        <title>The complete genomes of actinobacterial strains from the NBC collection.</title>
        <authorList>
            <person name="Joergensen T.S."/>
            <person name="Alvarez Arevalo M."/>
            <person name="Sterndorff E.B."/>
            <person name="Faurdal D."/>
            <person name="Vuksanovic O."/>
            <person name="Mourched A.-S."/>
            <person name="Charusanti P."/>
            <person name="Shaw S."/>
            <person name="Blin K."/>
            <person name="Weber T."/>
        </authorList>
    </citation>
    <scope>NUCLEOTIDE SEQUENCE</scope>
    <source>
        <strain evidence="1">NBC_00148</strain>
    </source>
</reference>
<sequence length="72" mass="8181">MGDTVRRPATDASPFVADLLHLYEFPWRWQGRLRDPAARTPGGAGVRARIDWSRREHAYTAETRAVFASALR</sequence>
<dbReference type="AlphaFoldDB" id="A0AAU1M502"/>
<evidence type="ECO:0000313" key="1">
    <source>
        <dbReference type="EMBL" id="WTQ78726.1"/>
    </source>
</evidence>
<gene>
    <name evidence="1" type="ORF">OG222_35940</name>
</gene>
<name>A0AAU1M502_9ACTN</name>
<organism evidence="1">
    <name type="scientific">Streptomyces sp. NBC_00148</name>
    <dbReference type="NCBI Taxonomy" id="2903626"/>
    <lineage>
        <taxon>Bacteria</taxon>
        <taxon>Bacillati</taxon>
        <taxon>Actinomycetota</taxon>
        <taxon>Actinomycetes</taxon>
        <taxon>Kitasatosporales</taxon>
        <taxon>Streptomycetaceae</taxon>
        <taxon>Streptomyces</taxon>
    </lineage>
</organism>
<dbReference type="EMBL" id="CP108169">
    <property type="protein sequence ID" value="WTQ78726.1"/>
    <property type="molecule type" value="Genomic_DNA"/>
</dbReference>